<evidence type="ECO:0000313" key="8">
    <source>
        <dbReference type="EMBL" id="MBT1071945.1"/>
    </source>
</evidence>
<comment type="function">
    <text evidence="4 5">Required for flagellar hook formation. May act as a scaffolding protein.</text>
</comment>
<dbReference type="InterPro" id="IPR005648">
    <property type="entry name" value="FlgD"/>
</dbReference>
<evidence type="ECO:0000256" key="1">
    <source>
        <dbReference type="ARBA" id="ARBA00010577"/>
    </source>
</evidence>
<evidence type="ECO:0000256" key="2">
    <source>
        <dbReference type="ARBA" id="ARBA00016013"/>
    </source>
</evidence>
<dbReference type="Proteomes" id="UP000784128">
    <property type="component" value="Unassembled WGS sequence"/>
</dbReference>
<keyword evidence="8" id="KW-0966">Cell projection</keyword>
<dbReference type="Gene3D" id="2.60.40.4070">
    <property type="match status" value="1"/>
</dbReference>
<evidence type="ECO:0000259" key="7">
    <source>
        <dbReference type="Pfam" id="PF13861"/>
    </source>
</evidence>
<evidence type="ECO:0000256" key="5">
    <source>
        <dbReference type="RuleBase" id="RU362076"/>
    </source>
</evidence>
<keyword evidence="8" id="KW-0282">Flagellum</keyword>
<protein>
    <recommendedName>
        <fullName evidence="2 5">Basal-body rod modification protein FlgD</fullName>
    </recommendedName>
</protein>
<accession>A0ABS5U8G6</accession>
<dbReference type="Pfam" id="PF13861">
    <property type="entry name" value="FLgD_tudor"/>
    <property type="match status" value="1"/>
</dbReference>
<dbReference type="InterPro" id="IPR025965">
    <property type="entry name" value="FlgD/Vpr_Ig-like"/>
</dbReference>
<sequence length="220" mass="22531">MVNSVTSTTDTTAASAAMKKSLGMDKDDFMKLFIAQLQYQDPLKPQDPSAMLDQLSQLSLVEQAYNNNTALKNLLTAQNNSMAMTSVGFIGKDVKANGNAITFDGTNPASMQFNLSVPVSSATVTISNNAGQVVKSSTLGALSAGDTLIAWDGRDKDGVLLPAGAYTFSVNATSASGASVAATTFTTGRIDGVNLAGGTPVLTVGATTISFADVISVMGA</sequence>
<evidence type="ECO:0000256" key="3">
    <source>
        <dbReference type="ARBA" id="ARBA00022795"/>
    </source>
</evidence>
<proteinExistence type="inferred from homology"/>
<feature type="domain" description="FlgD Tudor-like" evidence="7">
    <location>
        <begin position="81"/>
        <end position="214"/>
    </location>
</feature>
<dbReference type="Pfam" id="PF13860">
    <property type="entry name" value="FlgD_ig"/>
    <property type="match status" value="1"/>
</dbReference>
<dbReference type="EMBL" id="JAHDYS010000007">
    <property type="protein sequence ID" value="MBT1071945.1"/>
    <property type="molecule type" value="Genomic_DNA"/>
</dbReference>
<organism evidence="8 9">
    <name type="scientific">Pelotalea chapellei</name>
    <dbReference type="NCBI Taxonomy" id="44671"/>
    <lineage>
        <taxon>Bacteria</taxon>
        <taxon>Pseudomonadati</taxon>
        <taxon>Thermodesulfobacteriota</taxon>
        <taxon>Desulfuromonadia</taxon>
        <taxon>Geobacterales</taxon>
        <taxon>Geobacteraceae</taxon>
        <taxon>Pelotalea</taxon>
    </lineage>
</organism>
<dbReference type="Gene3D" id="2.30.30.910">
    <property type="match status" value="1"/>
</dbReference>
<keyword evidence="9" id="KW-1185">Reference proteome</keyword>
<evidence type="ECO:0000313" key="9">
    <source>
        <dbReference type="Proteomes" id="UP000784128"/>
    </source>
</evidence>
<evidence type="ECO:0000256" key="4">
    <source>
        <dbReference type="ARBA" id="ARBA00024746"/>
    </source>
</evidence>
<evidence type="ECO:0000259" key="6">
    <source>
        <dbReference type="Pfam" id="PF13860"/>
    </source>
</evidence>
<name>A0ABS5U8G6_9BACT</name>
<keyword evidence="3 5" id="KW-1005">Bacterial flagellum biogenesis</keyword>
<comment type="caution">
    <text evidence="8">The sequence shown here is derived from an EMBL/GenBank/DDBJ whole genome shotgun (WGS) entry which is preliminary data.</text>
</comment>
<feature type="domain" description="FlgD/Vpr Ig-like" evidence="6">
    <location>
        <begin position="98"/>
        <end position="175"/>
    </location>
</feature>
<gene>
    <name evidence="8" type="ORF">KJB30_09130</name>
</gene>
<reference evidence="8 9" key="1">
    <citation type="submission" date="2021-05" db="EMBL/GenBank/DDBJ databases">
        <title>The draft genome of Geobacter chapellei DSM 13688.</title>
        <authorList>
            <person name="Xu Z."/>
            <person name="Masuda Y."/>
            <person name="Itoh H."/>
            <person name="Senoo K."/>
        </authorList>
    </citation>
    <scope>NUCLEOTIDE SEQUENCE [LARGE SCALE GENOMIC DNA]</scope>
    <source>
        <strain evidence="8 9">DSM 13688</strain>
    </source>
</reference>
<keyword evidence="8" id="KW-0969">Cilium</keyword>
<comment type="similarity">
    <text evidence="1 5">Belongs to the FlgD family.</text>
</comment>
<dbReference type="InterPro" id="IPR025963">
    <property type="entry name" value="FLgD_Tudor"/>
</dbReference>
<dbReference type="Pfam" id="PF03963">
    <property type="entry name" value="FlgD"/>
    <property type="match status" value="1"/>
</dbReference>